<dbReference type="PANTHER" id="PTHR46635">
    <property type="entry name" value="GLYCOSYL TRANSFERASE FAMILY 1 PROTEIN"/>
    <property type="match status" value="1"/>
</dbReference>
<dbReference type="Proteomes" id="UP001151287">
    <property type="component" value="Unassembled WGS sequence"/>
</dbReference>
<evidence type="ECO:0000313" key="7">
    <source>
        <dbReference type="Proteomes" id="UP001151287"/>
    </source>
</evidence>
<keyword evidence="7" id="KW-1185">Reference proteome</keyword>
<feature type="transmembrane region" description="Helical" evidence="4">
    <location>
        <begin position="45"/>
        <end position="65"/>
    </location>
</feature>
<feature type="compositionally biased region" description="Basic and acidic residues" evidence="3">
    <location>
        <begin position="13"/>
        <end position="24"/>
    </location>
</feature>
<dbReference type="Pfam" id="PF00534">
    <property type="entry name" value="Glycos_transf_1"/>
    <property type="match status" value="1"/>
</dbReference>
<keyword evidence="4" id="KW-0812">Transmembrane</keyword>
<keyword evidence="4" id="KW-1133">Transmembrane helix</keyword>
<dbReference type="OrthoDB" id="741493at2759"/>
<proteinExistence type="predicted"/>
<dbReference type="InterPro" id="IPR001296">
    <property type="entry name" value="Glyco_trans_1"/>
</dbReference>
<evidence type="ECO:0000259" key="5">
    <source>
        <dbReference type="Pfam" id="PF00534"/>
    </source>
</evidence>
<evidence type="ECO:0000313" key="6">
    <source>
        <dbReference type="EMBL" id="KAJ1693722.1"/>
    </source>
</evidence>
<gene>
    <name evidence="6" type="ORF">LUZ63_010420</name>
</gene>
<feature type="coiled-coil region" evidence="2">
    <location>
        <begin position="553"/>
        <end position="608"/>
    </location>
</feature>
<organism evidence="6 7">
    <name type="scientific">Rhynchospora breviuscula</name>
    <dbReference type="NCBI Taxonomy" id="2022672"/>
    <lineage>
        <taxon>Eukaryota</taxon>
        <taxon>Viridiplantae</taxon>
        <taxon>Streptophyta</taxon>
        <taxon>Embryophyta</taxon>
        <taxon>Tracheophyta</taxon>
        <taxon>Spermatophyta</taxon>
        <taxon>Magnoliopsida</taxon>
        <taxon>Liliopsida</taxon>
        <taxon>Poales</taxon>
        <taxon>Cyperaceae</taxon>
        <taxon>Cyperoideae</taxon>
        <taxon>Rhynchosporeae</taxon>
        <taxon>Rhynchospora</taxon>
    </lineage>
</organism>
<evidence type="ECO:0000256" key="4">
    <source>
        <dbReference type="SAM" id="Phobius"/>
    </source>
</evidence>
<dbReference type="EMBL" id="JAMQYH010000003">
    <property type="protein sequence ID" value="KAJ1693722.1"/>
    <property type="molecule type" value="Genomic_DNA"/>
</dbReference>
<keyword evidence="4" id="KW-0472">Membrane</keyword>
<keyword evidence="2" id="KW-0175">Coiled coil</keyword>
<evidence type="ECO:0000256" key="3">
    <source>
        <dbReference type="SAM" id="MobiDB-lite"/>
    </source>
</evidence>
<keyword evidence="1" id="KW-0808">Transferase</keyword>
<reference evidence="6" key="1">
    <citation type="journal article" date="2022" name="Cell">
        <title>Repeat-based holocentromeres influence genome architecture and karyotype evolution.</title>
        <authorList>
            <person name="Hofstatter P.G."/>
            <person name="Thangavel G."/>
            <person name="Lux T."/>
            <person name="Neumann P."/>
            <person name="Vondrak T."/>
            <person name="Novak P."/>
            <person name="Zhang M."/>
            <person name="Costa L."/>
            <person name="Castellani M."/>
            <person name="Scott A."/>
            <person name="Toegelov H."/>
            <person name="Fuchs J."/>
            <person name="Mata-Sucre Y."/>
            <person name="Dias Y."/>
            <person name="Vanzela A.L.L."/>
            <person name="Huettel B."/>
            <person name="Almeida C.C.S."/>
            <person name="Simkova H."/>
            <person name="Souza G."/>
            <person name="Pedrosa-Harand A."/>
            <person name="Macas J."/>
            <person name="Mayer K.F.X."/>
            <person name="Houben A."/>
            <person name="Marques A."/>
        </authorList>
    </citation>
    <scope>NUCLEOTIDE SEQUENCE</scope>
    <source>
        <strain evidence="6">RhyBre1mFocal</strain>
    </source>
</reference>
<evidence type="ECO:0000256" key="2">
    <source>
        <dbReference type="SAM" id="Coils"/>
    </source>
</evidence>
<dbReference type="Gene3D" id="3.40.50.2000">
    <property type="entry name" value="Glycogen Phosphorylase B"/>
    <property type="match status" value="1"/>
</dbReference>
<feature type="domain" description="Glycosyl transferase family 1" evidence="5">
    <location>
        <begin position="362"/>
        <end position="477"/>
    </location>
</feature>
<name>A0A9Q0CGW0_9POAL</name>
<accession>A0A9Q0CGW0</accession>
<feature type="region of interest" description="Disordered" evidence="3">
    <location>
        <begin position="972"/>
        <end position="997"/>
    </location>
</feature>
<feature type="region of interest" description="Disordered" evidence="3">
    <location>
        <begin position="1"/>
        <end position="35"/>
    </location>
</feature>
<dbReference type="GO" id="GO:0016757">
    <property type="term" value="F:glycosyltransferase activity"/>
    <property type="evidence" value="ECO:0007669"/>
    <property type="project" value="UniProtKB-KW"/>
</dbReference>
<dbReference type="PANTHER" id="PTHR46635:SF2">
    <property type="entry name" value="GLYCOSYL TRANSFERASE FAMILY 1 DOMAIN-CONTAINING PROTEIN"/>
    <property type="match status" value="1"/>
</dbReference>
<protein>
    <recommendedName>
        <fullName evidence="5">Glycosyl transferase family 1 domain-containing protein</fullName>
    </recommendedName>
</protein>
<sequence length="997" mass="113933">MPTGVSRRGPHVLPDREPAVRPSDRGASGVRQRREPRKATWHRNYCVYCVGLSMVVAWVIVLAVFQQGSINVDVRRSAAEMLLHGELRSTERRVHRMLPFSSLSVEARFADGKLEIERSRRGNFVGLRPPRLALVIGSANGDAQLLMLLTLTKGLTELGYRFTVFTFEDGGGHYLWENIGYQVHLVDYQGLMSIDWSNYEGVILASLEGKRVLSSLMQDPFLSIPLIWLIHEDTLGKHLRQYEEKGFDGLISQWRSSFRRANAIIFPDFSLPLLYATLGGTNFMVIAGPLADVLKADTYLASHPRHHTRKDYGYGENELIVLFVGSYFHYDDIIWDFATTMQALASQVSELEGSTSAGVHSIFLCGNSSDTYSSSFQELATQMGFPANSIRRYPFDHDVSSLLLIADIVLHASFNEEPSFPPLLLRAMSFGVPIIAPNISQVTKNVVDGVNGFLFQPKDPATLAKAFSLVIGQQKLSDLAKRVADEGKLLAKDMLAFEFVSSYAKLLENVLYFPSNVMLPAAVSQIQQKTWSWDWLERKTTNETDQSTELSVIEMLERQFEKNLTGISQLENETLSGDFPTELDWEDLNEIEISEDIETREMQELEERIETPLRTWEEVYHTARKAEKAKPEKHERDEGELERTGEPVCIYDIYDGEGSWSFLHHGSFYRGITLSRSGKRPGTDDVDAVSRLPVLEDSQYRDLLCEFGALLSVANKVDNIHKLPWIGFQSWRATSRMVSLSRIAEEKLETMMMEGNKGDTVIYWARMDMDLNEGLSLDFWSMCDSLNAGHCRSLFGDAFRKMYGLAEDMASLPPMPDGESYWSALHCWIMPTPSFLEFIMFSRMFLDSLDQLSYNKSNPSCVLGSSEIEKRHCYCRVMEFLVNIWAYHSGRRMLYLNPVTAQLSEQHPLEQRRGLIWSKYFQRTLLKAMDEDLAEEADDGIYVNSRWLWPLLGEVHWQGVFDREREQRYVKKMDKKRKAKERLLDRQKHGYKQKALG</sequence>
<dbReference type="AlphaFoldDB" id="A0A9Q0CGW0"/>
<dbReference type="SUPFAM" id="SSF53756">
    <property type="entry name" value="UDP-Glycosyltransferase/glycogen phosphorylase"/>
    <property type="match status" value="1"/>
</dbReference>
<keyword evidence="1" id="KW-0328">Glycosyltransferase</keyword>
<evidence type="ECO:0000256" key="1">
    <source>
        <dbReference type="ARBA" id="ARBA00022676"/>
    </source>
</evidence>
<comment type="caution">
    <text evidence="6">The sequence shown here is derived from an EMBL/GenBank/DDBJ whole genome shotgun (WGS) entry which is preliminary data.</text>
</comment>